<dbReference type="InterPro" id="IPR036138">
    <property type="entry name" value="PBP_dimer_sf"/>
</dbReference>
<dbReference type="Gene3D" id="3.90.1310.10">
    <property type="entry name" value="Penicillin-binding protein 2a (Domain 2)"/>
    <property type="match status" value="1"/>
</dbReference>
<gene>
    <name evidence="2" type="ORF">RsTaC01_0028</name>
</gene>
<evidence type="ECO:0000313" key="2">
    <source>
        <dbReference type="EMBL" id="BED92337.1"/>
    </source>
</evidence>
<dbReference type="PANTHER" id="PTHR30627:SF24">
    <property type="entry name" value="PENICILLIN-BINDING PROTEIN 4B"/>
    <property type="match status" value="1"/>
</dbReference>
<reference evidence="2" key="1">
    <citation type="journal article" date="2023" name="ISME J.">
        <title>Emergence of putative energy parasites within Clostridia revealed by genome analysis of a novel endosymbiotic clade.</title>
        <authorList>
            <person name="Takahashi K."/>
            <person name="Kuwahara H."/>
            <person name="Horikawa Y."/>
            <person name="Izawa K."/>
            <person name="Kato D."/>
            <person name="Inagaki T."/>
            <person name="Yuki M."/>
            <person name="Ohkuma M."/>
            <person name="Hongoh Y."/>
        </authorList>
    </citation>
    <scope>NUCLEOTIDE SEQUENCE</scope>
    <source>
        <strain evidence="2">RsTa-C01</strain>
    </source>
</reference>
<evidence type="ECO:0000259" key="1">
    <source>
        <dbReference type="Pfam" id="PF00905"/>
    </source>
</evidence>
<dbReference type="PANTHER" id="PTHR30627">
    <property type="entry name" value="PEPTIDOGLYCAN D,D-TRANSPEPTIDASE"/>
    <property type="match status" value="1"/>
</dbReference>
<dbReference type="GO" id="GO:0005886">
    <property type="term" value="C:plasma membrane"/>
    <property type="evidence" value="ECO:0007669"/>
    <property type="project" value="TreeGrafter"/>
</dbReference>
<proteinExistence type="predicted"/>
<dbReference type="GO" id="GO:0071972">
    <property type="term" value="F:peptidoglycan L,D-transpeptidase activity"/>
    <property type="evidence" value="ECO:0007669"/>
    <property type="project" value="TreeGrafter"/>
</dbReference>
<dbReference type="Gene3D" id="3.40.710.10">
    <property type="entry name" value="DD-peptidase/beta-lactamase superfamily"/>
    <property type="match status" value="1"/>
</dbReference>
<sequence length="535" mass="59084">MKKKIIIFFSILMFIICFLIISLENNSNLSSTANAANFQQSYNLKIANVRGNIYDCNFVSMVNKKKKIVASIIPSIETLNKISEVMPENKNINLLEIFSGNMPFILEITKKVKSKDIECFEIPIRYSGITRASHIIGYLSGDQKGVSGIEKSFDEYLHDKDDDINIKYIRTASNKLLMGGKNNIKNKNYKYSKGVVLNIDSKIQNIVEEVAGKYISDGVVIISEVPNCEIRAWASLPNFQPQNVAEYLSDKKSPLLNKGLCQFDLGSIFKLVTAATALENNINGNVSFECKGAYKVENHNFRCYNGVPHGVTNMEKAIAYSCNGYFIKITENIDPNLLLEMSRKFGLGKSINLAPCINSAEGILPENIEKTNKKLTANISFGQGKLSVSPIQVVGLINSIASDGKYSVPKLVKGLVDSGLNFVLQNENEESEQIISSQTAEKLKKYMNSSIEFGTSKRGKPTKVTALAKTSTAQTGMIKDGEKVIQSWFAGSIPYENPKYNIVILSEDTLSGGGGKTCGPVFSEIADKIYSLKQF</sequence>
<dbReference type="Proteomes" id="UP001335720">
    <property type="component" value="Chromosome"/>
</dbReference>
<dbReference type="GO" id="GO:0008658">
    <property type="term" value="F:penicillin binding"/>
    <property type="evidence" value="ECO:0007669"/>
    <property type="project" value="InterPro"/>
</dbReference>
<dbReference type="InterPro" id="IPR050515">
    <property type="entry name" value="Beta-lactam/transpept"/>
</dbReference>
<accession>A0AA48KYY1</accession>
<dbReference type="KEGG" id="ptrh:RsTaC01_0028"/>
<dbReference type="Pfam" id="PF00905">
    <property type="entry name" value="Transpeptidase"/>
    <property type="match status" value="1"/>
</dbReference>
<feature type="domain" description="Penicillin-binding protein transpeptidase" evidence="1">
    <location>
        <begin position="220"/>
        <end position="526"/>
    </location>
</feature>
<name>A0AA48KYY1_9FIRM</name>
<dbReference type="EMBL" id="AP027925">
    <property type="protein sequence ID" value="BED92337.1"/>
    <property type="molecule type" value="Genomic_DNA"/>
</dbReference>
<dbReference type="GO" id="GO:0071555">
    <property type="term" value="P:cell wall organization"/>
    <property type="evidence" value="ECO:0007669"/>
    <property type="project" value="TreeGrafter"/>
</dbReference>
<dbReference type="SUPFAM" id="SSF56601">
    <property type="entry name" value="beta-lactamase/transpeptidase-like"/>
    <property type="match status" value="1"/>
</dbReference>
<dbReference type="InterPro" id="IPR001460">
    <property type="entry name" value="PCN-bd_Tpept"/>
</dbReference>
<organism evidence="2">
    <name type="scientific">Candidatus Paraimprobicoccus trichonymphae</name>
    <dbReference type="NCBI Taxonomy" id="3033793"/>
    <lineage>
        <taxon>Bacteria</taxon>
        <taxon>Bacillati</taxon>
        <taxon>Bacillota</taxon>
        <taxon>Clostridia</taxon>
        <taxon>Candidatus Paraimprobicoccus</taxon>
    </lineage>
</organism>
<dbReference type="SUPFAM" id="SSF56519">
    <property type="entry name" value="Penicillin binding protein dimerisation domain"/>
    <property type="match status" value="1"/>
</dbReference>
<dbReference type="AlphaFoldDB" id="A0AA48KYY1"/>
<protein>
    <submittedName>
        <fullName evidence="2">Penicillin-binding protein 2</fullName>
    </submittedName>
</protein>
<dbReference type="InterPro" id="IPR012338">
    <property type="entry name" value="Beta-lactam/transpept-like"/>
</dbReference>